<name>A0ABY3WBU0_9MICC</name>
<evidence type="ECO:0000313" key="2">
    <source>
        <dbReference type="Proteomes" id="UP000829069"/>
    </source>
</evidence>
<organism evidence="1 2">
    <name type="scientific">Arthrobacter sulfonylureivorans</name>
    <dbReference type="NCBI Taxonomy" id="2486855"/>
    <lineage>
        <taxon>Bacteria</taxon>
        <taxon>Bacillati</taxon>
        <taxon>Actinomycetota</taxon>
        <taxon>Actinomycetes</taxon>
        <taxon>Micrococcales</taxon>
        <taxon>Micrococcaceae</taxon>
        <taxon>Arthrobacter</taxon>
    </lineage>
</organism>
<accession>A0ABY3WBU0</accession>
<proteinExistence type="predicted"/>
<keyword evidence="2" id="KW-1185">Reference proteome</keyword>
<dbReference type="RefSeq" id="WP_241914789.1">
    <property type="nucleotide sequence ID" value="NZ_CP093326.1"/>
</dbReference>
<evidence type="ECO:0000313" key="1">
    <source>
        <dbReference type="EMBL" id="UNK46916.1"/>
    </source>
</evidence>
<reference evidence="1 2" key="1">
    <citation type="submission" date="2022-03" db="EMBL/GenBank/DDBJ databases">
        <title>Isotopic signatures of nitrous oxide derived from detoxification processes.</title>
        <authorList>
            <person name="Behrendt U."/>
            <person name="Buchen C."/>
            <person name="Well R."/>
            <person name="Ulrich A."/>
            <person name="Rohe L."/>
            <person name="Kolb S."/>
            <person name="Schloter M."/>
            <person name="Horn M.A."/>
            <person name="Augustin J."/>
        </authorList>
    </citation>
    <scope>NUCLEOTIDE SEQUENCE [LARGE SCALE GENOMIC DNA]</scope>
    <source>
        <strain evidence="1 2">S4-C24</strain>
    </source>
</reference>
<dbReference type="EMBL" id="CP093326">
    <property type="protein sequence ID" value="UNK46916.1"/>
    <property type="molecule type" value="Genomic_DNA"/>
</dbReference>
<dbReference type="Proteomes" id="UP000829069">
    <property type="component" value="Chromosome"/>
</dbReference>
<evidence type="ECO:0008006" key="3">
    <source>
        <dbReference type="Google" id="ProtNLM"/>
    </source>
</evidence>
<gene>
    <name evidence="1" type="ORF">MNQ99_06065</name>
</gene>
<sequence>MVDDELSAALRAYREAWHDYTHDPARRRGESVPSGDERFLAEIGAERGQQLLAAVRALRAEAQRVPDPGGPLGSYADALADWAATHPEVDRSEMRRITRELLWAQR</sequence>
<protein>
    <recommendedName>
        <fullName evidence="3">DUF222 domain-containing protein</fullName>
    </recommendedName>
</protein>